<evidence type="ECO:0000313" key="5">
    <source>
        <dbReference type="Proteomes" id="UP000037923"/>
    </source>
</evidence>
<feature type="region of interest" description="Disordered" evidence="2">
    <location>
        <begin position="20"/>
        <end position="146"/>
    </location>
</feature>
<dbReference type="EMBL" id="LGTL01000014">
    <property type="protein sequence ID" value="KPA78285.1"/>
    <property type="molecule type" value="Genomic_DNA"/>
</dbReference>
<sequence>MLNRVNAFLEAIDKKTEEMADAAEESDIARAIEQQRQQQQQQQYRLHSTATSSHHNGSSAPHPIVTDVRSTSSTASAGGGGVSAASASLPPRNPSATTPTGNRGAGLNSGSSSSAGAVPPPTPSTSASLRTSAQSQGSTTTTTTNNKATTVAAGAADAYAGVHLVPLSLPTKLPSFRPSLAEMDDHAERFEVGLSSAAGDGGGNGSDEAAAHAYLLSADPAATSSSLARLQSRCASLDAEKARWQQEAATHKAQCSAARDSLWKAEQEARSCRTAQRDAERALAAYKETAQRLLDEAQQEVRRAHEVAAAGTADAATSSSSCLSAAQREELAHAHEVHQRLELLQAEHTALLSEVDRCHEETAKAAAELQRVQDTCRQSETQADELRLAVQAAHESLEGEVAAHADTKNALRALQAQREQQQQPLRQSSQGGLASDAAEADESGEGGAHHADVAQLQRELREAKQRHQLLLLQLSNKQTVLDSAEREAADVKARYNELARQFDDAQVEVAAGFRPPGLPPSEYGLVAAGGDGGGSHRARGVVAGGALSAAIDEAGGAGSGRGSNSSQDALKRSPAMVRLVRHHGAAGRVAVSVLSAVDDAALRLGRTLTHSRWMSRVLLMGYIALLQLWVLLLVLANMISEERERRSISQTEPTTRVPGFT</sequence>
<dbReference type="VEuPathDB" id="TriTrypDB:LpyrH10_14_1430"/>
<dbReference type="Proteomes" id="UP000037923">
    <property type="component" value="Unassembled WGS sequence"/>
</dbReference>
<feature type="coiled-coil region" evidence="1">
    <location>
        <begin position="341"/>
        <end position="389"/>
    </location>
</feature>
<keyword evidence="3" id="KW-0812">Transmembrane</keyword>
<feature type="compositionally biased region" description="Low complexity" evidence="2">
    <location>
        <begin position="34"/>
        <end position="43"/>
    </location>
</feature>
<dbReference type="OMA" id="ATHRAQC"/>
<keyword evidence="3" id="KW-0472">Membrane</keyword>
<reference evidence="4 5" key="1">
    <citation type="submission" date="2015-07" db="EMBL/GenBank/DDBJ databases">
        <title>High-quality genome of monoxenous trypanosomatid Leptomonas pyrrhocoris.</title>
        <authorList>
            <person name="Flegontov P."/>
            <person name="Butenko A."/>
            <person name="Firsov S."/>
            <person name="Vlcek C."/>
            <person name="Logacheva M.D."/>
            <person name="Field M."/>
            <person name="Filatov D."/>
            <person name="Flegontova O."/>
            <person name="Gerasimov E."/>
            <person name="Jackson A.P."/>
            <person name="Kelly S."/>
            <person name="Opperdoes F."/>
            <person name="O'Reilly A."/>
            <person name="Votypka J."/>
            <person name="Yurchenko V."/>
            <person name="Lukes J."/>
        </authorList>
    </citation>
    <scope>NUCLEOTIDE SEQUENCE [LARGE SCALE GENOMIC DNA]</scope>
    <source>
        <strain evidence="4">H10</strain>
    </source>
</reference>
<evidence type="ECO:0000256" key="1">
    <source>
        <dbReference type="SAM" id="Coils"/>
    </source>
</evidence>
<keyword evidence="5" id="KW-1185">Reference proteome</keyword>
<evidence type="ECO:0000256" key="3">
    <source>
        <dbReference type="SAM" id="Phobius"/>
    </source>
</evidence>
<accession>A0A0M9FXT1</accession>
<feature type="compositionally biased region" description="Polar residues" evidence="2">
    <location>
        <begin position="44"/>
        <end position="59"/>
    </location>
</feature>
<feature type="compositionally biased region" description="Low complexity" evidence="2">
    <location>
        <begin position="124"/>
        <end position="146"/>
    </location>
</feature>
<evidence type="ECO:0000313" key="4">
    <source>
        <dbReference type="EMBL" id="KPA78285.1"/>
    </source>
</evidence>
<feature type="transmembrane region" description="Helical" evidence="3">
    <location>
        <begin position="613"/>
        <end position="636"/>
    </location>
</feature>
<comment type="caution">
    <text evidence="4">The sequence shown here is derived from an EMBL/GenBank/DDBJ whole genome shotgun (WGS) entry which is preliminary data.</text>
</comment>
<organism evidence="4 5">
    <name type="scientific">Leptomonas pyrrhocoris</name>
    <name type="common">Firebug parasite</name>
    <dbReference type="NCBI Taxonomy" id="157538"/>
    <lineage>
        <taxon>Eukaryota</taxon>
        <taxon>Discoba</taxon>
        <taxon>Euglenozoa</taxon>
        <taxon>Kinetoplastea</taxon>
        <taxon>Metakinetoplastina</taxon>
        <taxon>Trypanosomatida</taxon>
        <taxon>Trypanosomatidae</taxon>
        <taxon>Leishmaniinae</taxon>
        <taxon>Leptomonas</taxon>
    </lineage>
</organism>
<feature type="compositionally biased region" description="Low complexity" evidence="2">
    <location>
        <begin position="415"/>
        <end position="437"/>
    </location>
</feature>
<protein>
    <submittedName>
        <fullName evidence="4">Uncharacterized protein</fullName>
    </submittedName>
</protein>
<gene>
    <name evidence="4" type="ORF">ABB37_06428</name>
</gene>
<feature type="region of interest" description="Disordered" evidence="2">
    <location>
        <begin position="415"/>
        <end position="452"/>
    </location>
</feature>
<name>A0A0M9FXT1_LEPPY</name>
<feature type="coiled-coil region" evidence="1">
    <location>
        <begin position="227"/>
        <end position="307"/>
    </location>
</feature>
<dbReference type="AlphaFoldDB" id="A0A0M9FXT1"/>
<dbReference type="OrthoDB" id="265323at2759"/>
<dbReference type="RefSeq" id="XP_015656724.1">
    <property type="nucleotide sequence ID" value="XM_015804746.1"/>
</dbReference>
<dbReference type="GeneID" id="26906717"/>
<keyword evidence="3" id="KW-1133">Transmembrane helix</keyword>
<feature type="coiled-coil region" evidence="1">
    <location>
        <begin position="453"/>
        <end position="508"/>
    </location>
</feature>
<keyword evidence="1" id="KW-0175">Coiled coil</keyword>
<feature type="compositionally biased region" description="Low complexity" evidence="2">
    <location>
        <begin position="101"/>
        <end position="117"/>
    </location>
</feature>
<evidence type="ECO:0000256" key="2">
    <source>
        <dbReference type="SAM" id="MobiDB-lite"/>
    </source>
</evidence>
<proteinExistence type="predicted"/>